<accession>A0ABR1IHA9</accession>
<evidence type="ECO:0000313" key="2">
    <source>
        <dbReference type="Proteomes" id="UP001498421"/>
    </source>
</evidence>
<sequence>MGHMVEDSFGTLAVALAVMQMMQQRDASFEIKNVPLGIDMTWKGSLPYFKFQQTSMLVLAKTDPEESADLGMELLQSTTPKR</sequence>
<keyword evidence="2" id="KW-1185">Reference proteome</keyword>
<name>A0ABR1IHA9_9HYPO</name>
<evidence type="ECO:0000313" key="1">
    <source>
        <dbReference type="EMBL" id="KAK7432968.1"/>
    </source>
</evidence>
<proteinExistence type="predicted"/>
<dbReference type="EMBL" id="JAZAVK010000002">
    <property type="protein sequence ID" value="KAK7432968.1"/>
    <property type="molecule type" value="Genomic_DNA"/>
</dbReference>
<organism evidence="1 2">
    <name type="scientific">Neonectria magnoliae</name>
    <dbReference type="NCBI Taxonomy" id="2732573"/>
    <lineage>
        <taxon>Eukaryota</taxon>
        <taxon>Fungi</taxon>
        <taxon>Dikarya</taxon>
        <taxon>Ascomycota</taxon>
        <taxon>Pezizomycotina</taxon>
        <taxon>Sordariomycetes</taxon>
        <taxon>Hypocreomycetidae</taxon>
        <taxon>Hypocreales</taxon>
        <taxon>Nectriaceae</taxon>
        <taxon>Neonectria</taxon>
    </lineage>
</organism>
<reference evidence="1 2" key="1">
    <citation type="journal article" date="2025" name="Microbiol. Resour. Announc.">
        <title>Draft genome sequences for Neonectria magnoliae and Neonectria punicea, canker pathogens of Liriodendron tulipifera and Acer saccharum in West Virginia.</title>
        <authorList>
            <person name="Petronek H.M."/>
            <person name="Kasson M.T."/>
            <person name="Metheny A.M."/>
            <person name="Stauder C.M."/>
            <person name="Lovett B."/>
            <person name="Lynch S.C."/>
            <person name="Garnas J.R."/>
            <person name="Kasson L.R."/>
            <person name="Stajich J.E."/>
        </authorList>
    </citation>
    <scope>NUCLEOTIDE SEQUENCE [LARGE SCALE GENOMIC DNA]</scope>
    <source>
        <strain evidence="1 2">NRRL 64651</strain>
    </source>
</reference>
<comment type="caution">
    <text evidence="1">The sequence shown here is derived from an EMBL/GenBank/DDBJ whole genome shotgun (WGS) entry which is preliminary data.</text>
</comment>
<gene>
    <name evidence="1" type="ORF">QQZ08_000439</name>
</gene>
<protein>
    <submittedName>
        <fullName evidence="1">Uncharacterized protein</fullName>
    </submittedName>
</protein>
<dbReference type="Proteomes" id="UP001498421">
    <property type="component" value="Unassembled WGS sequence"/>
</dbReference>